<dbReference type="EMBL" id="JAOYFB010000040">
    <property type="protein sequence ID" value="KAK4037757.1"/>
    <property type="molecule type" value="Genomic_DNA"/>
</dbReference>
<gene>
    <name evidence="2" type="ORF">OUZ56_029786</name>
</gene>
<evidence type="ECO:0000313" key="2">
    <source>
        <dbReference type="EMBL" id="KAK4037757.1"/>
    </source>
</evidence>
<evidence type="ECO:0000256" key="1">
    <source>
        <dbReference type="SAM" id="MobiDB-lite"/>
    </source>
</evidence>
<reference evidence="2 3" key="1">
    <citation type="journal article" date="2023" name="Nucleic Acids Res.">
        <title>The hologenome of Daphnia magna reveals possible DNA methylation and microbiome-mediated evolution of the host genome.</title>
        <authorList>
            <person name="Chaturvedi A."/>
            <person name="Li X."/>
            <person name="Dhandapani V."/>
            <person name="Marshall H."/>
            <person name="Kissane S."/>
            <person name="Cuenca-Cambronero M."/>
            <person name="Asole G."/>
            <person name="Calvet F."/>
            <person name="Ruiz-Romero M."/>
            <person name="Marangio P."/>
            <person name="Guigo R."/>
            <person name="Rago D."/>
            <person name="Mirbahai L."/>
            <person name="Eastwood N."/>
            <person name="Colbourne J.K."/>
            <person name="Zhou J."/>
            <person name="Mallon E."/>
            <person name="Orsini L."/>
        </authorList>
    </citation>
    <scope>NUCLEOTIDE SEQUENCE [LARGE SCALE GENOMIC DNA]</scope>
    <source>
        <strain evidence="2">LRV0_1</strain>
    </source>
</reference>
<name>A0ABR0B897_9CRUS</name>
<protein>
    <submittedName>
        <fullName evidence="2">Uncharacterized protein</fullName>
    </submittedName>
</protein>
<proteinExistence type="predicted"/>
<organism evidence="2 3">
    <name type="scientific">Daphnia magna</name>
    <dbReference type="NCBI Taxonomy" id="35525"/>
    <lineage>
        <taxon>Eukaryota</taxon>
        <taxon>Metazoa</taxon>
        <taxon>Ecdysozoa</taxon>
        <taxon>Arthropoda</taxon>
        <taxon>Crustacea</taxon>
        <taxon>Branchiopoda</taxon>
        <taxon>Diplostraca</taxon>
        <taxon>Cladocera</taxon>
        <taxon>Anomopoda</taxon>
        <taxon>Daphniidae</taxon>
        <taxon>Daphnia</taxon>
    </lineage>
</organism>
<evidence type="ECO:0000313" key="3">
    <source>
        <dbReference type="Proteomes" id="UP001234178"/>
    </source>
</evidence>
<accession>A0ABR0B897</accession>
<dbReference type="Proteomes" id="UP001234178">
    <property type="component" value="Unassembled WGS sequence"/>
</dbReference>
<keyword evidence="3" id="KW-1185">Reference proteome</keyword>
<sequence length="115" mass="12935">MAENPPASVKEKLKKSREREKECAGNLHQRQRDLLDAKTAAIDLELAGVSKDLDNVHVHFHSERDALISGYIGSLIRKDCEKASEKPVTKPDAPKFYTGFVKLELQENQVETFEG</sequence>
<feature type="region of interest" description="Disordered" evidence="1">
    <location>
        <begin position="1"/>
        <end position="27"/>
    </location>
</feature>
<comment type="caution">
    <text evidence="2">The sequence shown here is derived from an EMBL/GenBank/DDBJ whole genome shotgun (WGS) entry which is preliminary data.</text>
</comment>